<evidence type="ECO:0000313" key="2">
    <source>
        <dbReference type="Proteomes" id="UP001385951"/>
    </source>
</evidence>
<evidence type="ECO:0000313" key="1">
    <source>
        <dbReference type="EMBL" id="KAK7681744.1"/>
    </source>
</evidence>
<comment type="caution">
    <text evidence="1">The sequence shown here is derived from an EMBL/GenBank/DDBJ whole genome shotgun (WGS) entry which is preliminary data.</text>
</comment>
<gene>
    <name evidence="1" type="ORF">QCA50_015091</name>
</gene>
<protein>
    <submittedName>
        <fullName evidence="1">Uncharacterized protein</fullName>
    </submittedName>
</protein>
<proteinExistence type="predicted"/>
<name>A0AAW0FU13_9APHY</name>
<dbReference type="EMBL" id="JASBNA010000039">
    <property type="protein sequence ID" value="KAK7681744.1"/>
    <property type="molecule type" value="Genomic_DNA"/>
</dbReference>
<dbReference type="Proteomes" id="UP001385951">
    <property type="component" value="Unassembled WGS sequence"/>
</dbReference>
<dbReference type="AlphaFoldDB" id="A0AAW0FU13"/>
<reference evidence="1 2" key="1">
    <citation type="submission" date="2022-09" db="EMBL/GenBank/DDBJ databases">
        <authorList>
            <person name="Palmer J.M."/>
        </authorList>
    </citation>
    <scope>NUCLEOTIDE SEQUENCE [LARGE SCALE GENOMIC DNA]</scope>
    <source>
        <strain evidence="1 2">DSM 7382</strain>
    </source>
</reference>
<keyword evidence="2" id="KW-1185">Reference proteome</keyword>
<accession>A0AAW0FU13</accession>
<organism evidence="1 2">
    <name type="scientific">Cerrena zonata</name>
    <dbReference type="NCBI Taxonomy" id="2478898"/>
    <lineage>
        <taxon>Eukaryota</taxon>
        <taxon>Fungi</taxon>
        <taxon>Dikarya</taxon>
        <taxon>Basidiomycota</taxon>
        <taxon>Agaricomycotina</taxon>
        <taxon>Agaricomycetes</taxon>
        <taxon>Polyporales</taxon>
        <taxon>Cerrenaceae</taxon>
        <taxon>Cerrena</taxon>
    </lineage>
</organism>
<sequence>MATQLIHSSKRPNWYSDFKHVVWQEHCLLVSNCPYPLDVPPGNGVEMLEGKPFHLSLLTRAHWSDDKFWYLGMLPRHPTLFHDPLFNSLSIPFDRLPIEETPDQLYVLKTSISDVWQQLQYLTVQSYNQLKERYLPLVPLATTMPPYPQAAGFRDKHSTELAARKASHRARRLFLPWLCLLACTIAAATRSQDSTPPQWFQILATSDVEFPAFWLDKITGSNFLTQFSPLVPRRGMVYNMTIEWGFWSVYPLLRVANLPISLCFPHGSQIPYKLGRGLFPNGDKIQQARTVFDNLCQAYNAAGSAGDLVSSIACPDSVLPSPHAAEVIEEGGATTSTDALTAFFRQRKIDRDRHEVTHTGRQHLSANHRLAGERLLSKSGLYEWIALECYPWYERQRVPRWDREEVWASYTANQRLYDDVADEWDCVADFAPLESVYCTIVGCRDGTHDHDDDDLQVALTNMNRSGELPEMRNCRPNELHALTFTRAHMDPFMDVLRYRYGLNIPASRDATVVTMDSVTKLAVLKGLRSMVQEEAVNDFSWQTAEALASVVELSNASDNYEMVPTSLSDCHLPDAEFLHNHNVWGFTQSVGRLIDIPVRLYVIKTINSAALNWLIAVHSRTTWREILRRRWGPGNAQVCRALMERGIAFKKLWKKGVPLTELQSHLVKPIYRWDRWTFTTADYRSYVERRLHLLRNLAVCSAALQSGGILWRLTMESTVDIDKVTSAANADEALTLRTVNVGNSVLLSNCISPEVGESIVGMYKIFTGIGEQTTDVSWWPKENTWNASGFNCGHWTTQCEEWYRRRCEAIAAGVAFPRKPKEWQSALKLWLTPMKNLRRNMEREL</sequence>